<dbReference type="Proteomes" id="UP000078084">
    <property type="component" value="Unassembled WGS sequence"/>
</dbReference>
<keyword evidence="5" id="KW-0804">Transcription</keyword>
<keyword evidence="3" id="KW-0805">Transcription regulation</keyword>
<dbReference type="GO" id="GO:0003677">
    <property type="term" value="F:DNA binding"/>
    <property type="evidence" value="ECO:0007669"/>
    <property type="project" value="UniProtKB-KW"/>
</dbReference>
<evidence type="ECO:0000259" key="6">
    <source>
        <dbReference type="PROSITE" id="PS50949"/>
    </source>
</evidence>
<evidence type="ECO:0000256" key="5">
    <source>
        <dbReference type="ARBA" id="ARBA00023163"/>
    </source>
</evidence>
<dbReference type="Pfam" id="PF00392">
    <property type="entry name" value="GntR"/>
    <property type="match status" value="1"/>
</dbReference>
<dbReference type="PANTHER" id="PTHR46577">
    <property type="entry name" value="HTH-TYPE TRANSCRIPTIONAL REGULATORY PROTEIN GABR"/>
    <property type="match status" value="1"/>
</dbReference>
<comment type="similarity">
    <text evidence="1">In the C-terminal section; belongs to the class-I pyridoxal-phosphate-dependent aminotransferase family.</text>
</comment>
<protein>
    <submittedName>
        <fullName evidence="7">GntR family transcriptional regulator</fullName>
    </submittedName>
</protein>
<dbReference type="InterPro" id="IPR004839">
    <property type="entry name" value="Aminotransferase_I/II_large"/>
</dbReference>
<dbReference type="Gene3D" id="3.40.640.10">
    <property type="entry name" value="Type I PLP-dependent aspartate aminotransferase-like (Major domain)"/>
    <property type="match status" value="1"/>
</dbReference>
<dbReference type="Gene3D" id="1.10.10.10">
    <property type="entry name" value="Winged helix-like DNA-binding domain superfamily/Winged helix DNA-binding domain"/>
    <property type="match status" value="1"/>
</dbReference>
<keyword evidence="2" id="KW-0663">Pyridoxal phosphate</keyword>
<dbReference type="PROSITE" id="PS50949">
    <property type="entry name" value="HTH_GNTR"/>
    <property type="match status" value="1"/>
</dbReference>
<dbReference type="AlphaFoldDB" id="A0A171KUT1"/>
<dbReference type="GeneID" id="99725981"/>
<dbReference type="EMBL" id="LBNE01000002">
    <property type="protein sequence ID" value="KKO72648.1"/>
    <property type="molecule type" value="Genomic_DNA"/>
</dbReference>
<organism evidence="7 8">
    <name type="scientific">Kerstersia gyiorum</name>
    <dbReference type="NCBI Taxonomy" id="206506"/>
    <lineage>
        <taxon>Bacteria</taxon>
        <taxon>Pseudomonadati</taxon>
        <taxon>Pseudomonadota</taxon>
        <taxon>Betaproteobacteria</taxon>
        <taxon>Burkholderiales</taxon>
        <taxon>Alcaligenaceae</taxon>
        <taxon>Kerstersia</taxon>
    </lineage>
</organism>
<comment type="caution">
    <text evidence="7">The sequence shown here is derived from an EMBL/GenBank/DDBJ whole genome shotgun (WGS) entry which is preliminary data.</text>
</comment>
<dbReference type="PANTHER" id="PTHR46577:SF2">
    <property type="entry name" value="TRANSCRIPTIONAL REGULATORY PROTEIN"/>
    <property type="match status" value="1"/>
</dbReference>
<dbReference type="SMART" id="SM00345">
    <property type="entry name" value="HTH_GNTR"/>
    <property type="match status" value="1"/>
</dbReference>
<evidence type="ECO:0000256" key="3">
    <source>
        <dbReference type="ARBA" id="ARBA00023015"/>
    </source>
</evidence>
<dbReference type="InterPro" id="IPR036390">
    <property type="entry name" value="WH_DNA-bd_sf"/>
</dbReference>
<dbReference type="GO" id="GO:0003700">
    <property type="term" value="F:DNA-binding transcription factor activity"/>
    <property type="evidence" value="ECO:0007669"/>
    <property type="project" value="InterPro"/>
</dbReference>
<name>A0A171KUT1_9BURK</name>
<dbReference type="InterPro" id="IPR051446">
    <property type="entry name" value="HTH_trans_reg/aminotransferase"/>
</dbReference>
<dbReference type="STRING" id="206506.AAV32_06465"/>
<evidence type="ECO:0000313" key="7">
    <source>
        <dbReference type="EMBL" id="KKO72648.1"/>
    </source>
</evidence>
<reference evidence="7 8" key="1">
    <citation type="submission" date="2015-04" db="EMBL/GenBank/DDBJ databases">
        <title>Genome sequence of Kerstersia gyiorum CG1.</title>
        <authorList>
            <person name="Greninger A.L."/>
            <person name="Kozyreva V."/>
            <person name="Chaturvedi V."/>
        </authorList>
    </citation>
    <scope>NUCLEOTIDE SEQUENCE [LARGE SCALE GENOMIC DNA]</scope>
    <source>
        <strain evidence="7 8">CG1</strain>
    </source>
</reference>
<accession>A0A171KUT1</accession>
<dbReference type="InterPro" id="IPR000524">
    <property type="entry name" value="Tscrpt_reg_HTH_GntR"/>
</dbReference>
<evidence type="ECO:0000313" key="8">
    <source>
        <dbReference type="Proteomes" id="UP000078084"/>
    </source>
</evidence>
<keyword evidence="8" id="KW-1185">Reference proteome</keyword>
<gene>
    <name evidence="7" type="ORF">AAV32_06465</name>
</gene>
<dbReference type="SUPFAM" id="SSF53383">
    <property type="entry name" value="PLP-dependent transferases"/>
    <property type="match status" value="1"/>
</dbReference>
<dbReference type="RefSeq" id="WP_068369047.1">
    <property type="nucleotide sequence ID" value="NZ_CP169556.1"/>
</dbReference>
<dbReference type="PATRIC" id="fig|206506.3.peg.1384"/>
<dbReference type="InterPro" id="IPR015424">
    <property type="entry name" value="PyrdxlP-dep_Trfase"/>
</dbReference>
<dbReference type="SUPFAM" id="SSF46785">
    <property type="entry name" value="Winged helix' DNA-binding domain"/>
    <property type="match status" value="1"/>
</dbReference>
<keyword evidence="4" id="KW-0238">DNA-binding</keyword>
<dbReference type="InterPro" id="IPR015421">
    <property type="entry name" value="PyrdxlP-dep_Trfase_major"/>
</dbReference>
<dbReference type="CDD" id="cd00609">
    <property type="entry name" value="AAT_like"/>
    <property type="match status" value="1"/>
</dbReference>
<feature type="domain" description="HTH gntR-type" evidence="6">
    <location>
        <begin position="4"/>
        <end position="72"/>
    </location>
</feature>
<proteinExistence type="inferred from homology"/>
<dbReference type="GO" id="GO:0030170">
    <property type="term" value="F:pyridoxal phosphate binding"/>
    <property type="evidence" value="ECO:0007669"/>
    <property type="project" value="InterPro"/>
</dbReference>
<dbReference type="Pfam" id="PF00155">
    <property type="entry name" value="Aminotran_1_2"/>
    <property type="match status" value="1"/>
</dbReference>
<evidence type="ECO:0000256" key="4">
    <source>
        <dbReference type="ARBA" id="ARBA00023125"/>
    </source>
</evidence>
<sequence>MAKPTLTEQIAAEITRQIHEGLLKAGDRLPSLRQSMKLHGHSKNTVVTAYEMLASQGLVEARHGQGFFVLDVVPPAGDDNDLQPYDRALDTIWMMRQQFVRDPGHSHLGEGFPPVAWLSGLRLDRYHRQVVRDAGLTLYRYGSRLGNMGLRQRLARRLADHAIQCTPRQVLTTFGANHALDIIIRRYLKPGDPVLVDDPGYYPLFGKLLMHGARMLGVPRQPDGPDLGVLEQLARTHRPRVFFVQTSAHNPTGSDISRARAEQILRIASKYGVLVVENDALADYKPASTVRLSALDQLRNTLYVGTFSKSVSAALRVGYIAGSLERVEELADIKMLVHTTGSEYAERVLDALLTSGQFPRQAQRLQARLRLATRRGLETLDRLGAEVFCRPEQSLYLWARFPMLEDANQLTEHCLRQGVVLAPGPIFFVDRSVPQPWTRLNVGYLDDPAFAASIRHAVQAARRP</sequence>
<dbReference type="InterPro" id="IPR036388">
    <property type="entry name" value="WH-like_DNA-bd_sf"/>
</dbReference>
<evidence type="ECO:0000256" key="2">
    <source>
        <dbReference type="ARBA" id="ARBA00022898"/>
    </source>
</evidence>
<evidence type="ECO:0000256" key="1">
    <source>
        <dbReference type="ARBA" id="ARBA00005384"/>
    </source>
</evidence>
<dbReference type="CDD" id="cd07377">
    <property type="entry name" value="WHTH_GntR"/>
    <property type="match status" value="1"/>
</dbReference>